<evidence type="ECO:0000256" key="3">
    <source>
        <dbReference type="ARBA" id="ARBA00022603"/>
    </source>
</evidence>
<dbReference type="NCBIfam" id="TIGR02467">
    <property type="entry name" value="CbiE"/>
    <property type="match status" value="1"/>
</dbReference>
<accession>A0A7Y9H2B3</accession>
<dbReference type="GO" id="GO:0046025">
    <property type="term" value="F:precorrin-6Y C5,15-methyltransferase (decarboxylating) activity"/>
    <property type="evidence" value="ECO:0007669"/>
    <property type="project" value="UniProtKB-EC"/>
</dbReference>
<comment type="pathway">
    <text evidence="1">Cofactor biosynthesis; adenosylcobalamin biosynthesis.</text>
</comment>
<dbReference type="InterPro" id="IPR014008">
    <property type="entry name" value="Cbl_synth_MTase_CbiT"/>
</dbReference>
<dbReference type="PANTHER" id="PTHR43182:SF1">
    <property type="entry name" value="COBALT-PRECORRIN-7 C(5)-METHYLTRANSFERASE"/>
    <property type="match status" value="1"/>
</dbReference>
<feature type="domain" description="Tetrapyrrole methylase" evidence="6">
    <location>
        <begin position="44"/>
        <end position="161"/>
    </location>
</feature>
<dbReference type="EMBL" id="JACCBW010000002">
    <property type="protein sequence ID" value="NYE36664.1"/>
    <property type="molecule type" value="Genomic_DNA"/>
</dbReference>
<dbReference type="SUPFAM" id="SSF53335">
    <property type="entry name" value="S-adenosyl-L-methionine-dependent methyltransferases"/>
    <property type="match status" value="1"/>
</dbReference>
<dbReference type="SUPFAM" id="SSF53790">
    <property type="entry name" value="Tetrapyrrole methylase"/>
    <property type="match status" value="1"/>
</dbReference>
<protein>
    <submittedName>
        <fullName evidence="7">Precorrin-6Y C5,15-methyltransferase (Decarboxylating)</fullName>
        <ecNumber evidence="7">2.1.1.132</ecNumber>
    </submittedName>
</protein>
<keyword evidence="4 7" id="KW-0808">Transferase</keyword>
<dbReference type="InterPro" id="IPR029063">
    <property type="entry name" value="SAM-dependent_MTases_sf"/>
</dbReference>
<evidence type="ECO:0000256" key="5">
    <source>
        <dbReference type="ARBA" id="ARBA00022691"/>
    </source>
</evidence>
<dbReference type="AlphaFoldDB" id="A0A7Y9H2B3"/>
<gene>
    <name evidence="7" type="ORF">F4692_001797</name>
</gene>
<dbReference type="PANTHER" id="PTHR43182">
    <property type="entry name" value="COBALT-PRECORRIN-6B C(15)-METHYLTRANSFERASE (DECARBOXYLATING)"/>
    <property type="match status" value="1"/>
</dbReference>
<evidence type="ECO:0000259" key="6">
    <source>
        <dbReference type="Pfam" id="PF00590"/>
    </source>
</evidence>
<comment type="caution">
    <text evidence="7">The sequence shown here is derived from an EMBL/GenBank/DDBJ whole genome shotgun (WGS) entry which is preliminary data.</text>
</comment>
<organism evidence="7 8">
    <name type="scientific">Nocardioides cavernae</name>
    <dbReference type="NCBI Taxonomy" id="1921566"/>
    <lineage>
        <taxon>Bacteria</taxon>
        <taxon>Bacillati</taxon>
        <taxon>Actinomycetota</taxon>
        <taxon>Actinomycetes</taxon>
        <taxon>Propionibacteriales</taxon>
        <taxon>Nocardioidaceae</taxon>
        <taxon>Nocardioides</taxon>
    </lineage>
</organism>
<dbReference type="InterPro" id="IPR000878">
    <property type="entry name" value="4pyrrol_Mease"/>
</dbReference>
<dbReference type="InterPro" id="IPR012818">
    <property type="entry name" value="CbiE"/>
</dbReference>
<proteinExistence type="predicted"/>
<name>A0A7Y9H2B3_9ACTN</name>
<dbReference type="CDD" id="cd02440">
    <property type="entry name" value="AdoMet_MTases"/>
    <property type="match status" value="1"/>
</dbReference>
<evidence type="ECO:0000313" key="8">
    <source>
        <dbReference type="Proteomes" id="UP000549911"/>
    </source>
</evidence>
<dbReference type="InterPro" id="IPR035996">
    <property type="entry name" value="4pyrrol_Methylase_sf"/>
</dbReference>
<dbReference type="Gene3D" id="3.40.50.150">
    <property type="entry name" value="Vaccinia Virus protein VP39"/>
    <property type="match status" value="1"/>
</dbReference>
<dbReference type="Pfam" id="PF00590">
    <property type="entry name" value="TP_methylase"/>
    <property type="match status" value="1"/>
</dbReference>
<dbReference type="UniPathway" id="UPA00148"/>
<dbReference type="Gene3D" id="3.40.1010.10">
    <property type="entry name" value="Cobalt-precorrin-4 Transmethylase, Domain 1"/>
    <property type="match status" value="1"/>
</dbReference>
<dbReference type="CDD" id="cd11644">
    <property type="entry name" value="Precorrin-6Y-MT"/>
    <property type="match status" value="1"/>
</dbReference>
<keyword evidence="3 7" id="KW-0489">Methyltransferase</keyword>
<dbReference type="Proteomes" id="UP000549911">
    <property type="component" value="Unassembled WGS sequence"/>
</dbReference>
<dbReference type="EC" id="2.1.1.132" evidence="7"/>
<dbReference type="InterPro" id="IPR050714">
    <property type="entry name" value="Cobalamin_biosynth_MTase"/>
</dbReference>
<dbReference type="NCBIfam" id="TIGR02469">
    <property type="entry name" value="CbiT"/>
    <property type="match status" value="1"/>
</dbReference>
<sequence length="496" mass="52009">MLEASVLWGGSRHLSLVPPVDGQERVPWPSPLAASLPGLLSEYAGRPVVTLASGDPLVSGIATTLLDLGTPVRVVPAVSSVSLARARMGWSSSSHAVVTVVARSVSTVLRECAPGRRVLVLSSDASTPTEVAALLTSAGWGASSMTVMGDLGSSSESSVAGVASSWSVESPALNVIAVEVAGNGLASWAPGLSDSAFENDGQLTKRDLRASALARLMPAPGQLLWDVGAGAGSVGIEWMRAHPTCRTIAIESSPERAARIARNAHALGVPDLHVIEGRAPSALHGLEAPDAIFIGGGATREGVLETCLTSIKPGGRLVVHGVTLETEALLAQAYADHGGELTRIGVETAEPIGTFAGWTPARSVTQWSWTAPRSERRLGSARYPHARIEVPVPATRSARQRKASAEAGSLAVVRIDVDPDDSFAYKISCTECEVPRPGSGTRAWSTRRPGEDNGYMAAMDRWILHLTSKHPDAEAPCLAYLPEARARLQDRRDTRG</sequence>
<evidence type="ECO:0000313" key="7">
    <source>
        <dbReference type="EMBL" id="NYE36664.1"/>
    </source>
</evidence>
<dbReference type="InterPro" id="IPR014777">
    <property type="entry name" value="4pyrrole_Mease_sub1"/>
</dbReference>
<evidence type="ECO:0000256" key="2">
    <source>
        <dbReference type="ARBA" id="ARBA00022573"/>
    </source>
</evidence>
<evidence type="ECO:0000256" key="1">
    <source>
        <dbReference type="ARBA" id="ARBA00004953"/>
    </source>
</evidence>
<reference evidence="7 8" key="1">
    <citation type="submission" date="2020-07" db="EMBL/GenBank/DDBJ databases">
        <authorList>
            <person name="Partida-Martinez L."/>
            <person name="Huntemann M."/>
            <person name="Clum A."/>
            <person name="Wang J."/>
            <person name="Palaniappan K."/>
            <person name="Ritter S."/>
            <person name="Chen I.-M."/>
            <person name="Stamatis D."/>
            <person name="Reddy T."/>
            <person name="O'Malley R."/>
            <person name="Daum C."/>
            <person name="Shapiro N."/>
            <person name="Ivanova N."/>
            <person name="Kyrpides N."/>
            <person name="Woyke T."/>
        </authorList>
    </citation>
    <scope>NUCLEOTIDE SEQUENCE [LARGE SCALE GENOMIC DNA]</scope>
    <source>
        <strain evidence="7 8">AT2.17</strain>
    </source>
</reference>
<keyword evidence="2" id="KW-0169">Cobalamin biosynthesis</keyword>
<dbReference type="GO" id="GO:0008276">
    <property type="term" value="F:protein methyltransferase activity"/>
    <property type="evidence" value="ECO:0007669"/>
    <property type="project" value="InterPro"/>
</dbReference>
<evidence type="ECO:0000256" key="4">
    <source>
        <dbReference type="ARBA" id="ARBA00022679"/>
    </source>
</evidence>
<keyword evidence="5" id="KW-0949">S-adenosyl-L-methionine</keyword>
<dbReference type="GO" id="GO:0009236">
    <property type="term" value="P:cobalamin biosynthetic process"/>
    <property type="evidence" value="ECO:0007669"/>
    <property type="project" value="UniProtKB-UniPathway"/>
</dbReference>
<keyword evidence="8" id="KW-1185">Reference proteome</keyword>
<dbReference type="GO" id="GO:0032259">
    <property type="term" value="P:methylation"/>
    <property type="evidence" value="ECO:0007669"/>
    <property type="project" value="UniProtKB-KW"/>
</dbReference>
<reference evidence="7 8" key="2">
    <citation type="submission" date="2020-08" db="EMBL/GenBank/DDBJ databases">
        <title>The Agave Microbiome: Exploring the role of microbial communities in plant adaptations to desert environments.</title>
        <authorList>
            <person name="Partida-Martinez L.P."/>
        </authorList>
    </citation>
    <scope>NUCLEOTIDE SEQUENCE [LARGE SCALE GENOMIC DNA]</scope>
    <source>
        <strain evidence="7 8">AT2.17</strain>
    </source>
</reference>